<reference evidence="2" key="1">
    <citation type="submission" date="2022-08" db="EMBL/GenBank/DDBJ databases">
        <title>Alicyclobacillus dauci DSM2870, complete genome.</title>
        <authorList>
            <person name="Wang Q."/>
            <person name="Cai R."/>
            <person name="Wang Z."/>
        </authorList>
    </citation>
    <scope>NUCLEOTIDE SEQUENCE</scope>
    <source>
        <strain evidence="2">DSM 28700</strain>
    </source>
</reference>
<evidence type="ECO:0000256" key="1">
    <source>
        <dbReference type="SAM" id="Coils"/>
    </source>
</evidence>
<evidence type="ECO:0008006" key="4">
    <source>
        <dbReference type="Google" id="ProtNLM"/>
    </source>
</evidence>
<organism evidence="2 3">
    <name type="scientific">Alicyclobacillus dauci</name>
    <dbReference type="NCBI Taxonomy" id="1475485"/>
    <lineage>
        <taxon>Bacteria</taxon>
        <taxon>Bacillati</taxon>
        <taxon>Bacillota</taxon>
        <taxon>Bacilli</taxon>
        <taxon>Bacillales</taxon>
        <taxon>Alicyclobacillaceae</taxon>
        <taxon>Alicyclobacillus</taxon>
    </lineage>
</organism>
<evidence type="ECO:0000313" key="3">
    <source>
        <dbReference type="Proteomes" id="UP001164803"/>
    </source>
</evidence>
<name>A0ABY6Z4V1_9BACL</name>
<dbReference type="EMBL" id="CP104064">
    <property type="protein sequence ID" value="WAH37875.1"/>
    <property type="molecule type" value="Genomic_DNA"/>
</dbReference>
<dbReference type="RefSeq" id="WP_268045406.1">
    <property type="nucleotide sequence ID" value="NZ_CP104064.1"/>
</dbReference>
<gene>
    <name evidence="2" type="ORF">NZD86_05065</name>
</gene>
<dbReference type="Proteomes" id="UP001164803">
    <property type="component" value="Chromosome"/>
</dbReference>
<accession>A0ABY6Z4V1</accession>
<proteinExistence type="predicted"/>
<feature type="coiled-coil region" evidence="1">
    <location>
        <begin position="10"/>
        <end position="37"/>
    </location>
</feature>
<evidence type="ECO:0000313" key="2">
    <source>
        <dbReference type="EMBL" id="WAH37875.1"/>
    </source>
</evidence>
<keyword evidence="3" id="KW-1185">Reference proteome</keyword>
<sequence>MATEEQVGYEDAMRQVHRALERRLHHLKDQLKDTDEADSVHEMRVRVSELEHVLKIVDSLHR</sequence>
<keyword evidence="1" id="KW-0175">Coiled coil</keyword>
<protein>
    <recommendedName>
        <fullName evidence="4">Spo0E like sporulation regulatory protein</fullName>
    </recommendedName>
</protein>